<dbReference type="Proteomes" id="UP000632454">
    <property type="component" value="Unassembled WGS sequence"/>
</dbReference>
<dbReference type="InterPro" id="IPR019639">
    <property type="entry name" value="DUF2505"/>
</dbReference>
<accession>A0ABQ1U1P8</accession>
<sequence length="167" mass="17727">MATKLRHTITCPFGMSAYVAALSDPEYWATLAVGTPDAPGELESTDITDTAAEIHLIQRIPSDKLPSAVSGLISGDLSIHRGVELTFDDADHTTGTFDAVVSGAPATVRGTINASGTADETTVEFSGTVTVRIPLVGGKIEKMIAANLTDLFDAERDFTVAWHEEHR</sequence>
<evidence type="ECO:0000313" key="1">
    <source>
        <dbReference type="EMBL" id="GGF09071.1"/>
    </source>
</evidence>
<dbReference type="Pfam" id="PF10698">
    <property type="entry name" value="DUF2505"/>
    <property type="match status" value="1"/>
</dbReference>
<gene>
    <name evidence="1" type="ORF">GCM10007298_01240</name>
</gene>
<comment type="caution">
    <text evidence="1">The sequence shown here is derived from an EMBL/GenBank/DDBJ whole genome shotgun (WGS) entry which is preliminary data.</text>
</comment>
<dbReference type="RefSeq" id="WP_188485953.1">
    <property type="nucleotide sequence ID" value="NZ_BMCS01000001.1"/>
</dbReference>
<name>A0ABQ1U1P8_9NOCA</name>
<organism evidence="1 2">
    <name type="scientific">Williamsia phyllosphaerae</name>
    <dbReference type="NCBI Taxonomy" id="885042"/>
    <lineage>
        <taxon>Bacteria</taxon>
        <taxon>Bacillati</taxon>
        <taxon>Actinomycetota</taxon>
        <taxon>Actinomycetes</taxon>
        <taxon>Mycobacteriales</taxon>
        <taxon>Nocardiaceae</taxon>
        <taxon>Williamsia</taxon>
    </lineage>
</organism>
<proteinExistence type="predicted"/>
<evidence type="ECO:0000313" key="2">
    <source>
        <dbReference type="Proteomes" id="UP000632454"/>
    </source>
</evidence>
<reference evidence="2" key="1">
    <citation type="journal article" date="2019" name="Int. J. Syst. Evol. Microbiol.">
        <title>The Global Catalogue of Microorganisms (GCM) 10K type strain sequencing project: providing services to taxonomists for standard genome sequencing and annotation.</title>
        <authorList>
            <consortium name="The Broad Institute Genomics Platform"/>
            <consortium name="The Broad Institute Genome Sequencing Center for Infectious Disease"/>
            <person name="Wu L."/>
            <person name="Ma J."/>
        </authorList>
    </citation>
    <scope>NUCLEOTIDE SEQUENCE [LARGE SCALE GENOMIC DNA]</scope>
    <source>
        <strain evidence="2">CCM 7855</strain>
    </source>
</reference>
<dbReference type="EMBL" id="BMCS01000001">
    <property type="protein sequence ID" value="GGF09071.1"/>
    <property type="molecule type" value="Genomic_DNA"/>
</dbReference>
<protein>
    <recommendedName>
        <fullName evidence="3">DUF2505 domain-containing protein</fullName>
    </recommendedName>
</protein>
<evidence type="ECO:0008006" key="3">
    <source>
        <dbReference type="Google" id="ProtNLM"/>
    </source>
</evidence>
<keyword evidence="2" id="KW-1185">Reference proteome</keyword>